<evidence type="ECO:0000256" key="5">
    <source>
        <dbReference type="ARBA" id="ARBA00022692"/>
    </source>
</evidence>
<dbReference type="UniPathway" id="UPA00196"/>
<evidence type="ECO:0000256" key="1">
    <source>
        <dbReference type="ARBA" id="ARBA00004477"/>
    </source>
</evidence>
<evidence type="ECO:0000313" key="11">
    <source>
        <dbReference type="EMBL" id="CAF9919351.1"/>
    </source>
</evidence>
<dbReference type="AlphaFoldDB" id="A0A8H3F733"/>
<keyword evidence="8 10" id="KW-0472">Membrane</keyword>
<keyword evidence="7 10" id="KW-1133">Transmembrane helix</keyword>
<evidence type="ECO:0000256" key="2">
    <source>
        <dbReference type="ARBA" id="ARBA00004687"/>
    </source>
</evidence>
<evidence type="ECO:0000256" key="6">
    <source>
        <dbReference type="ARBA" id="ARBA00022824"/>
    </source>
</evidence>
<dbReference type="Proteomes" id="UP000664169">
    <property type="component" value="Unassembled WGS sequence"/>
</dbReference>
<keyword evidence="9" id="KW-0325">Glycoprotein</keyword>
<feature type="transmembrane region" description="Helical" evidence="10">
    <location>
        <begin position="520"/>
        <end position="539"/>
    </location>
</feature>
<evidence type="ECO:0000256" key="9">
    <source>
        <dbReference type="ARBA" id="ARBA00023180"/>
    </source>
</evidence>
<comment type="pathway">
    <text evidence="2">Glycolipid biosynthesis; glycosylphosphatidylinositol-anchor biosynthesis.</text>
</comment>
<evidence type="ECO:0008006" key="13">
    <source>
        <dbReference type="Google" id="ProtNLM"/>
    </source>
</evidence>
<gene>
    <name evidence="11" type="ORF">GOMPHAMPRED_001756</name>
</gene>
<keyword evidence="5 10" id="KW-0812">Transmembrane</keyword>
<keyword evidence="12" id="KW-1185">Reference proteome</keyword>
<keyword evidence="6" id="KW-0256">Endoplasmic reticulum</keyword>
<comment type="caution">
    <text evidence="11">The sequence shown here is derived from an EMBL/GenBank/DDBJ whole genome shotgun (WGS) entry which is preliminary data.</text>
</comment>
<protein>
    <recommendedName>
        <fullName evidence="13">GPI transamidase component PIG-S</fullName>
    </recommendedName>
</protein>
<dbReference type="InterPro" id="IPR019540">
    <property type="entry name" value="PtdIno-glycan_biosynth_class_S"/>
</dbReference>
<evidence type="ECO:0000256" key="7">
    <source>
        <dbReference type="ARBA" id="ARBA00022989"/>
    </source>
</evidence>
<keyword evidence="4" id="KW-0337">GPI-anchor biosynthesis</keyword>
<feature type="transmembrane region" description="Helical" evidence="10">
    <location>
        <begin position="38"/>
        <end position="56"/>
    </location>
</feature>
<dbReference type="GO" id="GO:0006506">
    <property type="term" value="P:GPI anchor biosynthetic process"/>
    <property type="evidence" value="ECO:0007669"/>
    <property type="project" value="UniProtKB-UniPathway"/>
</dbReference>
<organism evidence="11 12">
    <name type="scientific">Gomphillus americanus</name>
    <dbReference type="NCBI Taxonomy" id="1940652"/>
    <lineage>
        <taxon>Eukaryota</taxon>
        <taxon>Fungi</taxon>
        <taxon>Dikarya</taxon>
        <taxon>Ascomycota</taxon>
        <taxon>Pezizomycotina</taxon>
        <taxon>Lecanoromycetes</taxon>
        <taxon>OSLEUM clade</taxon>
        <taxon>Ostropomycetidae</taxon>
        <taxon>Ostropales</taxon>
        <taxon>Graphidaceae</taxon>
        <taxon>Gomphilloideae</taxon>
        <taxon>Gomphillus</taxon>
    </lineage>
</organism>
<dbReference type="GO" id="GO:0016255">
    <property type="term" value="P:attachment of GPI anchor to protein"/>
    <property type="evidence" value="ECO:0007669"/>
    <property type="project" value="InterPro"/>
</dbReference>
<dbReference type="OrthoDB" id="28748at2759"/>
<dbReference type="PANTHER" id="PTHR21072">
    <property type="entry name" value="GPI TRANSAMIDASE COMPONENT PIG-S"/>
    <property type="match status" value="1"/>
</dbReference>
<accession>A0A8H3F733</accession>
<evidence type="ECO:0000256" key="8">
    <source>
        <dbReference type="ARBA" id="ARBA00023136"/>
    </source>
</evidence>
<proteinExistence type="inferred from homology"/>
<dbReference type="Pfam" id="PF10510">
    <property type="entry name" value="PIG-S"/>
    <property type="match status" value="1"/>
</dbReference>
<evidence type="ECO:0000256" key="4">
    <source>
        <dbReference type="ARBA" id="ARBA00022502"/>
    </source>
</evidence>
<comment type="subcellular location">
    <subcellularLocation>
        <location evidence="1">Endoplasmic reticulum membrane</location>
        <topology evidence="1">Multi-pass membrane protein</topology>
    </subcellularLocation>
</comment>
<evidence type="ECO:0000256" key="3">
    <source>
        <dbReference type="ARBA" id="ARBA00005316"/>
    </source>
</evidence>
<dbReference type="PANTHER" id="PTHR21072:SF13">
    <property type="entry name" value="GPI TRANSAMIDASE COMPONENT PIG-S"/>
    <property type="match status" value="1"/>
</dbReference>
<sequence length="551" mass="61546">MEINPKQSASFVARTLQNKESKQPPAEDTATVKAKARVIFSFWSVVLFLGLPLWLWTTSIHRANLPVQEMLAWANGKACEVDVPLLFDIKAPKLTHSEAQDIIRGTSHAISSSKNFDIQRVQWQLSETLDGPRSRNSEEVALSIEFLEDSSSSAPIAQLLLQSKTLLVQYSPAMLRSNFGVYSVDIGKVIGEKLDEIFVEEQLSIEYLLASYSGCNKQLSRFSSTGNNADHFELSAKQARRRTRSLKYAPTYHISISLFTPGPVPTSWDIEAAISEYLLPLLESYSISNFTVDTQLQLYAPFSPSMRSPEFDWIKQQWIIREEDLGGFMDTANWPLSPNIGAGPTLNFILYVPDESLRPLVINGSGDHSWIIPQWGGVSILNHVGRIPTILSKEHLRPVLLTFSRQLLSLLGASDNPTSFPQQLQMLTRIHTLSLILSASSTLGSLAQLAESLATIPIPEEVALRVTRALDHLQMAQRNSHAGRFRSALEYARLAKAEAEKAFFEKDMVSQVYFPDEHKVAVYLPLLGPIGVTLLASLFKEIKKRRPTKSQ</sequence>
<dbReference type="EMBL" id="CAJPDQ010000014">
    <property type="protein sequence ID" value="CAF9919351.1"/>
    <property type="molecule type" value="Genomic_DNA"/>
</dbReference>
<evidence type="ECO:0000256" key="10">
    <source>
        <dbReference type="SAM" id="Phobius"/>
    </source>
</evidence>
<reference evidence="11" key="1">
    <citation type="submission" date="2021-03" db="EMBL/GenBank/DDBJ databases">
        <authorList>
            <person name="Tagirdzhanova G."/>
        </authorList>
    </citation>
    <scope>NUCLEOTIDE SEQUENCE</scope>
</reference>
<dbReference type="GO" id="GO:0042765">
    <property type="term" value="C:GPI-anchor transamidase complex"/>
    <property type="evidence" value="ECO:0007669"/>
    <property type="project" value="InterPro"/>
</dbReference>
<name>A0A8H3F733_9LECA</name>
<evidence type="ECO:0000313" key="12">
    <source>
        <dbReference type="Proteomes" id="UP000664169"/>
    </source>
</evidence>
<comment type="similarity">
    <text evidence="3">Belongs to the PIGS family.</text>
</comment>